<dbReference type="EMBL" id="RBNI01004512">
    <property type="protein sequence ID" value="RUP47461.1"/>
    <property type="molecule type" value="Genomic_DNA"/>
</dbReference>
<feature type="compositionally biased region" description="Polar residues" evidence="1">
    <location>
        <begin position="164"/>
        <end position="173"/>
    </location>
</feature>
<dbReference type="PANTHER" id="PTHR13155">
    <property type="entry name" value="A-KINASE ANCHOR PROTEINS"/>
    <property type="match status" value="1"/>
</dbReference>
<dbReference type="SMART" id="SM00315">
    <property type="entry name" value="RGS"/>
    <property type="match status" value="1"/>
</dbReference>
<keyword evidence="2" id="KW-0472">Membrane</keyword>
<dbReference type="InterPro" id="IPR052246">
    <property type="entry name" value="Cell_Polariz_PKAAnc"/>
</dbReference>
<proteinExistence type="predicted"/>
<gene>
    <name evidence="4" type="ORF">BC936DRAFT_145714</name>
</gene>
<dbReference type="InterPro" id="IPR036305">
    <property type="entry name" value="RGS_sf"/>
</dbReference>
<dbReference type="PANTHER" id="PTHR13155:SF1">
    <property type="entry name" value="A-KINASE ANCHOR PROTEIN 10, MITOCHONDRIAL"/>
    <property type="match status" value="1"/>
</dbReference>
<keyword evidence="5" id="KW-1185">Reference proteome</keyword>
<evidence type="ECO:0000313" key="4">
    <source>
        <dbReference type="EMBL" id="RUP47461.1"/>
    </source>
</evidence>
<feature type="transmembrane region" description="Helical" evidence="2">
    <location>
        <begin position="318"/>
        <end position="341"/>
    </location>
</feature>
<evidence type="ECO:0000313" key="5">
    <source>
        <dbReference type="Proteomes" id="UP000268093"/>
    </source>
</evidence>
<dbReference type="Gene3D" id="1.10.167.10">
    <property type="entry name" value="Regulator of G-protein Signalling 4, domain 2"/>
    <property type="match status" value="1"/>
</dbReference>
<dbReference type="GO" id="GO:0008104">
    <property type="term" value="P:intracellular protein localization"/>
    <property type="evidence" value="ECO:0007669"/>
    <property type="project" value="TreeGrafter"/>
</dbReference>
<reference evidence="4 5" key="1">
    <citation type="journal article" date="2018" name="New Phytol.">
        <title>Phylogenomics of Endogonaceae and evolution of mycorrhizas within Mucoromycota.</title>
        <authorList>
            <person name="Chang Y."/>
            <person name="Desiro A."/>
            <person name="Na H."/>
            <person name="Sandor L."/>
            <person name="Lipzen A."/>
            <person name="Clum A."/>
            <person name="Barry K."/>
            <person name="Grigoriev I.V."/>
            <person name="Martin F.M."/>
            <person name="Stajich J.E."/>
            <person name="Smith M.E."/>
            <person name="Bonito G."/>
            <person name="Spatafora J.W."/>
        </authorList>
    </citation>
    <scope>NUCLEOTIDE SEQUENCE [LARGE SCALE GENOMIC DNA]</scope>
    <source>
        <strain evidence="4 5">GMNB39</strain>
    </source>
</reference>
<dbReference type="AlphaFoldDB" id="A0A433DA09"/>
<feature type="domain" description="RGS" evidence="3">
    <location>
        <begin position="243"/>
        <end position="314"/>
    </location>
</feature>
<feature type="compositionally biased region" description="Polar residues" evidence="1">
    <location>
        <begin position="143"/>
        <end position="155"/>
    </location>
</feature>
<keyword evidence="2" id="KW-0812">Transmembrane</keyword>
<dbReference type="PROSITE" id="PS50132">
    <property type="entry name" value="RGS"/>
    <property type="match status" value="1"/>
</dbReference>
<keyword evidence="2" id="KW-1133">Transmembrane helix</keyword>
<dbReference type="SUPFAM" id="SSF48097">
    <property type="entry name" value="Regulator of G-protein signaling, RGS"/>
    <property type="match status" value="1"/>
</dbReference>
<organism evidence="4 5">
    <name type="scientific">Jimgerdemannia flammicorona</name>
    <dbReference type="NCBI Taxonomy" id="994334"/>
    <lineage>
        <taxon>Eukaryota</taxon>
        <taxon>Fungi</taxon>
        <taxon>Fungi incertae sedis</taxon>
        <taxon>Mucoromycota</taxon>
        <taxon>Mucoromycotina</taxon>
        <taxon>Endogonomycetes</taxon>
        <taxon>Endogonales</taxon>
        <taxon>Endogonaceae</taxon>
        <taxon>Jimgerdemannia</taxon>
    </lineage>
</organism>
<accession>A0A433DA09</accession>
<evidence type="ECO:0000256" key="1">
    <source>
        <dbReference type="SAM" id="MobiDB-lite"/>
    </source>
</evidence>
<dbReference type="Proteomes" id="UP000268093">
    <property type="component" value="Unassembled WGS sequence"/>
</dbReference>
<dbReference type="InterPro" id="IPR016137">
    <property type="entry name" value="RGS"/>
</dbReference>
<comment type="caution">
    <text evidence="4">The sequence shown here is derived from an EMBL/GenBank/DDBJ whole genome shotgun (WGS) entry which is preliminary data.</text>
</comment>
<dbReference type="InterPro" id="IPR044926">
    <property type="entry name" value="RGS_subdomain_2"/>
</dbReference>
<dbReference type="Pfam" id="PF00615">
    <property type="entry name" value="RGS"/>
    <property type="match status" value="1"/>
</dbReference>
<sequence length="480" mass="54593">MTTSSARVLEEGRLSPVLQREEVDYEKQQFSEVGLNDTPDHARHFSTPTNQKPVLSGFNTDGLPTLDQVLTRKTLPPVCLYNYYIVLRDRLHAEEQLDFYLDVRHHENLWRRFLKDARKSGIITEEDIQQGGHHLFNRLSHASLSTTNQRPSSRLSDFPLASDRPSSPSTGRNSPLPGASLTSNPSNRYPTSDTEEISTDPRDRDDPEGLQAALGPRNSMVDPSQAGRSAKPRPTRAEIKASAERIYHKYIMPSAIKELRQLPDPVRRRIKQAIENEGRDNPEVFLEAKKLVFDAMEVEAFPRFLRAKVWSNTTIPEALIRLVIGLIFLFLGFSMVLSFVFLDWGPDWQKWTVRIWAMLPIWVGVLNLLIYQTELDPIWVLIFGVRLPFHLAPDRQHLDLRHRHPHILRRTGAQALSVVGGRHGGWVRSVDYKTCGGSFDSPPEVSDFLEMPGLNWDSPMDCDVCVGESYSALFDFPPPS</sequence>
<feature type="compositionally biased region" description="Polar residues" evidence="1">
    <location>
        <begin position="180"/>
        <end position="192"/>
    </location>
</feature>
<feature type="region of interest" description="Disordered" evidence="1">
    <location>
        <begin position="143"/>
        <end position="237"/>
    </location>
</feature>
<feature type="transmembrane region" description="Helical" evidence="2">
    <location>
        <begin position="353"/>
        <end position="371"/>
    </location>
</feature>
<evidence type="ECO:0000256" key="2">
    <source>
        <dbReference type="SAM" id="Phobius"/>
    </source>
</evidence>
<name>A0A433DA09_9FUNG</name>
<dbReference type="OrthoDB" id="5876363at2759"/>
<protein>
    <recommendedName>
        <fullName evidence="3">RGS domain-containing protein</fullName>
    </recommendedName>
</protein>
<dbReference type="CDD" id="cd07440">
    <property type="entry name" value="RGS"/>
    <property type="match status" value="1"/>
</dbReference>
<evidence type="ECO:0000259" key="3">
    <source>
        <dbReference type="PROSITE" id="PS50132"/>
    </source>
</evidence>
<dbReference type="GO" id="GO:0005886">
    <property type="term" value="C:plasma membrane"/>
    <property type="evidence" value="ECO:0007669"/>
    <property type="project" value="TreeGrafter"/>
</dbReference>